<reference evidence="2 3" key="1">
    <citation type="submission" date="2016-10" db="EMBL/GenBank/DDBJ databases">
        <authorList>
            <person name="de Groot N.N."/>
        </authorList>
    </citation>
    <scope>NUCLEOTIDE SEQUENCE [LARGE SCALE GENOMIC DNA]</scope>
    <source>
        <strain evidence="2 3">DSM 25294</strain>
    </source>
</reference>
<keyword evidence="3" id="KW-1185">Reference proteome</keyword>
<organism evidence="2 3">
    <name type="scientific">Aliiruegeria lutimaris</name>
    <dbReference type="NCBI Taxonomy" id="571298"/>
    <lineage>
        <taxon>Bacteria</taxon>
        <taxon>Pseudomonadati</taxon>
        <taxon>Pseudomonadota</taxon>
        <taxon>Alphaproteobacteria</taxon>
        <taxon>Rhodobacterales</taxon>
        <taxon>Roseobacteraceae</taxon>
        <taxon>Aliiruegeria</taxon>
    </lineage>
</organism>
<dbReference type="STRING" id="571298.SAMN04488026_1001168"/>
<sequence>MTDLQHKPVRLQQLIAQMERQGHPARKILHQAGLCAAELDADRTSLPFRKVVAIWKNVARATGDDLFGPHFAKQETAPIPTPLFCHVQPHFYGPFPSRVSGTGGRIPSA</sequence>
<evidence type="ECO:0000259" key="1">
    <source>
        <dbReference type="Pfam" id="PF12625"/>
    </source>
</evidence>
<accession>A0A1G8J013</accession>
<protein>
    <submittedName>
        <fullName evidence="2">Arabinose-binding domain of AraC transcription regulator, N-term</fullName>
    </submittedName>
</protein>
<proteinExistence type="predicted"/>
<evidence type="ECO:0000313" key="3">
    <source>
        <dbReference type="Proteomes" id="UP000199382"/>
    </source>
</evidence>
<dbReference type="EMBL" id="FNEK01000001">
    <property type="protein sequence ID" value="SDI24050.1"/>
    <property type="molecule type" value="Genomic_DNA"/>
</dbReference>
<dbReference type="InterPro" id="IPR032687">
    <property type="entry name" value="AraC-type_N"/>
</dbReference>
<name>A0A1G8J013_9RHOB</name>
<evidence type="ECO:0000313" key="2">
    <source>
        <dbReference type="EMBL" id="SDI24050.1"/>
    </source>
</evidence>
<dbReference type="AlphaFoldDB" id="A0A1G8J013"/>
<gene>
    <name evidence="2" type="ORF">SAMN04488026_1001168</name>
</gene>
<dbReference type="RefSeq" id="WP_170844411.1">
    <property type="nucleotide sequence ID" value="NZ_FNEK01000001.1"/>
</dbReference>
<dbReference type="Proteomes" id="UP000199382">
    <property type="component" value="Unassembled WGS sequence"/>
</dbReference>
<feature type="domain" description="HTH-type transcriptional regulator AraC-type N-terminal" evidence="1">
    <location>
        <begin position="22"/>
        <end position="74"/>
    </location>
</feature>
<dbReference type="Pfam" id="PF12625">
    <property type="entry name" value="Arabinose_bd"/>
    <property type="match status" value="1"/>
</dbReference>